<feature type="domain" description="Major facilitator superfamily (MFS) profile" evidence="6">
    <location>
        <begin position="1"/>
        <end position="382"/>
    </location>
</feature>
<dbReference type="PANTHER" id="PTHR23537:SF1">
    <property type="entry name" value="SUGAR TRANSPORTER"/>
    <property type="match status" value="1"/>
</dbReference>
<gene>
    <name evidence="7" type="ORF">GCM10009788_39720</name>
</gene>
<feature type="transmembrane region" description="Helical" evidence="5">
    <location>
        <begin position="293"/>
        <end position="316"/>
    </location>
</feature>
<feature type="transmembrane region" description="Helical" evidence="5">
    <location>
        <begin position="16"/>
        <end position="41"/>
    </location>
</feature>
<dbReference type="Proteomes" id="UP001500842">
    <property type="component" value="Unassembled WGS sequence"/>
</dbReference>
<evidence type="ECO:0000256" key="1">
    <source>
        <dbReference type="ARBA" id="ARBA00004651"/>
    </source>
</evidence>
<evidence type="ECO:0000256" key="5">
    <source>
        <dbReference type="SAM" id="Phobius"/>
    </source>
</evidence>
<feature type="transmembrane region" description="Helical" evidence="5">
    <location>
        <begin position="138"/>
        <end position="162"/>
    </location>
</feature>
<dbReference type="InterPro" id="IPR011701">
    <property type="entry name" value="MFS"/>
</dbReference>
<feature type="transmembrane region" description="Helical" evidence="5">
    <location>
        <begin position="243"/>
        <end position="262"/>
    </location>
</feature>
<feature type="transmembrane region" description="Helical" evidence="5">
    <location>
        <begin position="328"/>
        <end position="350"/>
    </location>
</feature>
<keyword evidence="2 5" id="KW-0812">Transmembrane</keyword>
<sequence>MAFILPGLKNDVAGSYASVGVLLTISYAGYTLGCLLIRWIVGPWGEVVILRVGLVGQAIAFVLIGLAVAWGVAAIGMCLSGVSSALVWISATALIGDIASPRWRNMTFGAAMSTTGLFVAGSGWLLTLLAGMPLPVPAWRAMVLAQGVVALGLVVAGFALGFRRPAASSQANAAGVLENGAGGRSSNVSVYQTGPSAGQCRNAVRRLTAVFFLFGATQVLFLNFFVAAVAAETDYSLAEATGFYSLVGIASVVGGVIGGRAVDALGPRPCMIACMGSLVVCSLVMVVELEVLIPPVAAFFGAAITAVGATSVAYLADVLPARAVSAAFAEITLGLGIGQMVSPYVGGWLIDTTGSFVSSYLLCLAASVAAAVAARTLPVTQRRTDRHV</sequence>
<feature type="transmembrane region" description="Helical" evidence="5">
    <location>
        <begin position="356"/>
        <end position="377"/>
    </location>
</feature>
<evidence type="ECO:0000313" key="7">
    <source>
        <dbReference type="EMBL" id="GAA1532686.1"/>
    </source>
</evidence>
<dbReference type="InterPro" id="IPR010645">
    <property type="entry name" value="MFS_4"/>
</dbReference>
<dbReference type="SUPFAM" id="SSF103473">
    <property type="entry name" value="MFS general substrate transporter"/>
    <property type="match status" value="1"/>
</dbReference>
<dbReference type="InterPro" id="IPR020846">
    <property type="entry name" value="MFS_dom"/>
</dbReference>
<name>A0ABN2B399_9ACTN</name>
<dbReference type="Gene3D" id="1.20.1250.20">
    <property type="entry name" value="MFS general substrate transporter like domains"/>
    <property type="match status" value="2"/>
</dbReference>
<feature type="transmembrane region" description="Helical" evidence="5">
    <location>
        <begin position="108"/>
        <end position="132"/>
    </location>
</feature>
<keyword evidence="3 5" id="KW-1133">Transmembrane helix</keyword>
<keyword evidence="4 5" id="KW-0472">Membrane</keyword>
<feature type="transmembrane region" description="Helical" evidence="5">
    <location>
        <begin position="74"/>
        <end position="96"/>
    </location>
</feature>
<evidence type="ECO:0000256" key="3">
    <source>
        <dbReference type="ARBA" id="ARBA00022989"/>
    </source>
</evidence>
<feature type="transmembrane region" description="Helical" evidence="5">
    <location>
        <begin position="209"/>
        <end position="231"/>
    </location>
</feature>
<evidence type="ECO:0000256" key="2">
    <source>
        <dbReference type="ARBA" id="ARBA00022692"/>
    </source>
</evidence>
<feature type="transmembrane region" description="Helical" evidence="5">
    <location>
        <begin position="48"/>
        <end position="68"/>
    </location>
</feature>
<evidence type="ECO:0000313" key="8">
    <source>
        <dbReference type="Proteomes" id="UP001500842"/>
    </source>
</evidence>
<evidence type="ECO:0000259" key="6">
    <source>
        <dbReference type="PROSITE" id="PS50850"/>
    </source>
</evidence>
<dbReference type="PROSITE" id="PS50850">
    <property type="entry name" value="MFS"/>
    <property type="match status" value="1"/>
</dbReference>
<proteinExistence type="predicted"/>
<keyword evidence="8" id="KW-1185">Reference proteome</keyword>
<dbReference type="PANTHER" id="PTHR23537">
    <property type="match status" value="1"/>
</dbReference>
<dbReference type="Pfam" id="PF07690">
    <property type="entry name" value="MFS_1"/>
    <property type="match status" value="1"/>
</dbReference>
<feature type="transmembrane region" description="Helical" evidence="5">
    <location>
        <begin position="269"/>
        <end position="287"/>
    </location>
</feature>
<comment type="subcellular location">
    <subcellularLocation>
        <location evidence="1">Cell membrane</location>
        <topology evidence="1">Multi-pass membrane protein</topology>
    </subcellularLocation>
</comment>
<dbReference type="EMBL" id="BAAAOR010000029">
    <property type="protein sequence ID" value="GAA1532686.1"/>
    <property type="molecule type" value="Genomic_DNA"/>
</dbReference>
<evidence type="ECO:0000256" key="4">
    <source>
        <dbReference type="ARBA" id="ARBA00023136"/>
    </source>
</evidence>
<reference evidence="7 8" key="1">
    <citation type="journal article" date="2019" name="Int. J. Syst. Evol. Microbiol.">
        <title>The Global Catalogue of Microorganisms (GCM) 10K type strain sequencing project: providing services to taxonomists for standard genome sequencing and annotation.</title>
        <authorList>
            <consortium name="The Broad Institute Genomics Platform"/>
            <consortium name="The Broad Institute Genome Sequencing Center for Infectious Disease"/>
            <person name="Wu L."/>
            <person name="Ma J."/>
        </authorList>
    </citation>
    <scope>NUCLEOTIDE SEQUENCE [LARGE SCALE GENOMIC DNA]</scope>
    <source>
        <strain evidence="7 8">JCM 14942</strain>
    </source>
</reference>
<comment type="caution">
    <text evidence="7">The sequence shown here is derived from an EMBL/GenBank/DDBJ whole genome shotgun (WGS) entry which is preliminary data.</text>
</comment>
<dbReference type="InterPro" id="IPR036259">
    <property type="entry name" value="MFS_trans_sf"/>
</dbReference>
<protein>
    <recommendedName>
        <fullName evidence="6">Major facilitator superfamily (MFS) profile domain-containing protein</fullName>
    </recommendedName>
</protein>
<accession>A0ABN2B399</accession>
<organism evidence="7 8">
    <name type="scientific">Nocardioides humi</name>
    <dbReference type="NCBI Taxonomy" id="449461"/>
    <lineage>
        <taxon>Bacteria</taxon>
        <taxon>Bacillati</taxon>
        <taxon>Actinomycetota</taxon>
        <taxon>Actinomycetes</taxon>
        <taxon>Propionibacteriales</taxon>
        <taxon>Nocardioidaceae</taxon>
        <taxon>Nocardioides</taxon>
    </lineage>
</organism>